<dbReference type="PANTHER" id="PTHR23086:SF46">
    <property type="entry name" value="PHOSPHATIDYLINOSITOL 4-PHOSPHATE 5-KINASE-LIKE PROTEIN 1"/>
    <property type="match status" value="1"/>
</dbReference>
<dbReference type="InterPro" id="IPR023610">
    <property type="entry name" value="PInositol-4/5-P-5/4-kinase"/>
</dbReference>
<dbReference type="Proteomes" id="UP000694888">
    <property type="component" value="Unplaced"/>
</dbReference>
<dbReference type="SUPFAM" id="SSF56104">
    <property type="entry name" value="SAICAR synthase-like"/>
    <property type="match status" value="1"/>
</dbReference>
<gene>
    <name evidence="4" type="primary">LOC101852724</name>
</gene>
<dbReference type="Pfam" id="PF01504">
    <property type="entry name" value="PIP5K"/>
    <property type="match status" value="1"/>
</dbReference>
<dbReference type="PANTHER" id="PTHR23086">
    <property type="entry name" value="PHOSPHATIDYLINOSITOL-4-PHOSPHATE 5-KINASE"/>
    <property type="match status" value="1"/>
</dbReference>
<dbReference type="Gene3D" id="3.30.810.10">
    <property type="entry name" value="2-Layer Sandwich"/>
    <property type="match status" value="1"/>
</dbReference>
<dbReference type="InterPro" id="IPR027483">
    <property type="entry name" value="PInositol-4-P-4/5-kinase_C_sf"/>
</dbReference>
<evidence type="ECO:0000313" key="3">
    <source>
        <dbReference type="Proteomes" id="UP000694888"/>
    </source>
</evidence>
<evidence type="ECO:0000259" key="2">
    <source>
        <dbReference type="PROSITE" id="PS51455"/>
    </source>
</evidence>
<name>A0ABM0K3G5_APLCA</name>
<sequence length="541" mass="61979">MASAIKLEEGRYSPAIFSSRRSTVSIAPEGSMTDVSFRTPREEAGADKKFKHRKHRRWYRLRKRMSKKGVVPVNKDHPRFGLLSCIREGLRKFWVENPEVAPKKLLNQSDFDDVITTSVTYDGQEFEFESFATSAFATIRQAVSIAESEYMTSVAPGNLPYLEFMSNSKSGQDFFLSNDMQYMFKSNRRRDVIFFLSTLSKYMQHFISYPHSLLVKYIGCYAIKLKGKKKRFFLVMQSIFYPSDRIEDRFDVKGCIAGRYQKPNRPGSHIITVLKDQNFFNEELDLGSQSDWFIKQINADAAFLRSLNCMDYSLLVGRQKRHLSEKQTESVSTLVHRIGNSISPTRKGMARQHQLNFSASEAAIDLDSSLGAESEINSERLPRIQSAWDENVAGCSGDNHQSTNNNGSAIFVSSSSLERRPETSPTAELPGVVSEDVVSSSVIIPQVKAGIMFPRSLLDGVEKFEEERRRLLPKCSNGLHIIEGPEHRYFVGIVDFLTRFDWRQKSAQYWKMIKYGCGDHSTKNPDVYYRRFVDFLSKRVR</sequence>
<dbReference type="Gene3D" id="3.30.800.10">
    <property type="entry name" value="Phosphatidylinositol Phosphate Kinase II Beta"/>
    <property type="match status" value="1"/>
</dbReference>
<keyword evidence="1" id="KW-0067">ATP-binding</keyword>
<dbReference type="GeneID" id="101852724"/>
<evidence type="ECO:0000313" key="4">
    <source>
        <dbReference type="RefSeq" id="XP_005107881.2"/>
    </source>
</evidence>
<protein>
    <submittedName>
        <fullName evidence="4">Phosphatidylinositol 4-phosphate 5-kinase-like protein 1</fullName>
    </submittedName>
</protein>
<keyword evidence="1" id="KW-0547">Nucleotide-binding</keyword>
<proteinExistence type="predicted"/>
<accession>A0ABM0K3G5</accession>
<dbReference type="RefSeq" id="XP_005107881.2">
    <property type="nucleotide sequence ID" value="XM_005107824.3"/>
</dbReference>
<keyword evidence="3" id="KW-1185">Reference proteome</keyword>
<feature type="domain" description="PIPK" evidence="2">
    <location>
        <begin position="63"/>
        <end position="540"/>
    </location>
</feature>
<evidence type="ECO:0000256" key="1">
    <source>
        <dbReference type="PROSITE-ProRule" id="PRU00781"/>
    </source>
</evidence>
<reference evidence="4" key="1">
    <citation type="submission" date="2025-08" db="UniProtKB">
        <authorList>
            <consortium name="RefSeq"/>
        </authorList>
    </citation>
    <scope>IDENTIFICATION</scope>
</reference>
<dbReference type="InterPro" id="IPR002498">
    <property type="entry name" value="PInositol-4-P-4/5-kinase_core"/>
</dbReference>
<keyword evidence="1" id="KW-0418">Kinase</keyword>
<dbReference type="PROSITE" id="PS51455">
    <property type="entry name" value="PIPK"/>
    <property type="match status" value="1"/>
</dbReference>
<organism evidence="3 4">
    <name type="scientific">Aplysia californica</name>
    <name type="common">California sea hare</name>
    <dbReference type="NCBI Taxonomy" id="6500"/>
    <lineage>
        <taxon>Eukaryota</taxon>
        <taxon>Metazoa</taxon>
        <taxon>Spiralia</taxon>
        <taxon>Lophotrochozoa</taxon>
        <taxon>Mollusca</taxon>
        <taxon>Gastropoda</taxon>
        <taxon>Heterobranchia</taxon>
        <taxon>Euthyneura</taxon>
        <taxon>Tectipleura</taxon>
        <taxon>Aplysiida</taxon>
        <taxon>Aplysioidea</taxon>
        <taxon>Aplysiidae</taxon>
        <taxon>Aplysia</taxon>
    </lineage>
</organism>
<dbReference type="InterPro" id="IPR027484">
    <property type="entry name" value="PInositol-4-P-5-kinase_N"/>
</dbReference>
<keyword evidence="1" id="KW-0808">Transferase</keyword>
<dbReference type="SMART" id="SM00330">
    <property type="entry name" value="PIPKc"/>
    <property type="match status" value="1"/>
</dbReference>